<reference evidence="2 3" key="1">
    <citation type="submission" date="2019-05" db="EMBL/GenBank/DDBJ databases">
        <title>Emergence of the Ug99 lineage of the wheat stem rust pathogen through somatic hybridization.</title>
        <authorList>
            <person name="Li F."/>
            <person name="Upadhyaya N.M."/>
            <person name="Sperschneider J."/>
            <person name="Matny O."/>
            <person name="Nguyen-Phuc H."/>
            <person name="Mago R."/>
            <person name="Raley C."/>
            <person name="Miller M.E."/>
            <person name="Silverstein K.A.T."/>
            <person name="Henningsen E."/>
            <person name="Hirsch C.D."/>
            <person name="Visser B."/>
            <person name="Pretorius Z.A."/>
            <person name="Steffenson B.J."/>
            <person name="Schwessinger B."/>
            <person name="Dodds P.N."/>
            <person name="Figueroa M."/>
        </authorList>
    </citation>
    <scope>NUCLEOTIDE SEQUENCE [LARGE SCALE GENOMIC DNA]</scope>
    <source>
        <strain evidence="2 3">Ug99</strain>
    </source>
</reference>
<sequence length="69" mass="7710">MPPKSKQSSRQTKSKPKAQARQRTPSPLNESHESSGDDQEMEDQSSDEEAPRSNLDLSVCSWFCDVSRG</sequence>
<feature type="compositionally biased region" description="Low complexity" evidence="1">
    <location>
        <begin position="1"/>
        <end position="11"/>
    </location>
</feature>
<evidence type="ECO:0000313" key="2">
    <source>
        <dbReference type="EMBL" id="KAA1132445.1"/>
    </source>
</evidence>
<feature type="compositionally biased region" description="Acidic residues" evidence="1">
    <location>
        <begin position="36"/>
        <end position="48"/>
    </location>
</feature>
<proteinExistence type="predicted"/>
<protein>
    <submittedName>
        <fullName evidence="2">Uncharacterized protein</fullName>
    </submittedName>
</protein>
<feature type="region of interest" description="Disordered" evidence="1">
    <location>
        <begin position="1"/>
        <end position="56"/>
    </location>
</feature>
<accession>A0A5B0S4Y1</accession>
<dbReference type="AlphaFoldDB" id="A0A5B0S4Y1"/>
<dbReference type="Proteomes" id="UP000325313">
    <property type="component" value="Unassembled WGS sequence"/>
</dbReference>
<organism evidence="2 3">
    <name type="scientific">Puccinia graminis f. sp. tritici</name>
    <dbReference type="NCBI Taxonomy" id="56615"/>
    <lineage>
        <taxon>Eukaryota</taxon>
        <taxon>Fungi</taxon>
        <taxon>Dikarya</taxon>
        <taxon>Basidiomycota</taxon>
        <taxon>Pucciniomycotina</taxon>
        <taxon>Pucciniomycetes</taxon>
        <taxon>Pucciniales</taxon>
        <taxon>Pucciniaceae</taxon>
        <taxon>Puccinia</taxon>
    </lineage>
</organism>
<dbReference type="EMBL" id="VDEP01000080">
    <property type="protein sequence ID" value="KAA1132445.1"/>
    <property type="molecule type" value="Genomic_DNA"/>
</dbReference>
<gene>
    <name evidence="2" type="ORF">PGTUg99_009902</name>
</gene>
<evidence type="ECO:0000256" key="1">
    <source>
        <dbReference type="SAM" id="MobiDB-lite"/>
    </source>
</evidence>
<name>A0A5B0S4Y1_PUCGR</name>
<comment type="caution">
    <text evidence="2">The sequence shown here is derived from an EMBL/GenBank/DDBJ whole genome shotgun (WGS) entry which is preliminary data.</text>
</comment>
<evidence type="ECO:0000313" key="3">
    <source>
        <dbReference type="Proteomes" id="UP000325313"/>
    </source>
</evidence>